<gene>
    <name evidence="2" type="ORF">KEM10_09785</name>
</gene>
<dbReference type="InterPro" id="IPR051805">
    <property type="entry name" value="Dehydratase_Activator_Redct"/>
</dbReference>
<accession>A0ABS5JUJ8</accession>
<name>A0ABS5JUJ8_9BACT</name>
<comment type="caution">
    <text evidence="2">The sequence shown here is derived from an EMBL/GenBank/DDBJ whole genome shotgun (WGS) entry which is preliminary data.</text>
</comment>
<dbReference type="PANTHER" id="PTHR32329">
    <property type="entry name" value="BIFUNCTIONAL PROTEIN [INCLUDES 2-HYDROXYACYL-COA DEHYDRATASE (N-TER) AND ITS ACTIVATOR DOMAIN (C_TERM)-RELATED"/>
    <property type="match status" value="1"/>
</dbReference>
<dbReference type="Gene3D" id="3.40.50.11900">
    <property type="match status" value="1"/>
</dbReference>
<dbReference type="Proteomes" id="UP000708576">
    <property type="component" value="Unassembled WGS sequence"/>
</dbReference>
<dbReference type="InterPro" id="IPR043129">
    <property type="entry name" value="ATPase_NBD"/>
</dbReference>
<dbReference type="Gene3D" id="3.30.420.40">
    <property type="match status" value="2"/>
</dbReference>
<keyword evidence="3" id="KW-1185">Reference proteome</keyword>
<dbReference type="Gene3D" id="3.40.50.11890">
    <property type="match status" value="1"/>
</dbReference>
<dbReference type="Pfam" id="PF06050">
    <property type="entry name" value="HGD-D"/>
    <property type="match status" value="1"/>
</dbReference>
<proteinExistence type="predicted"/>
<evidence type="ECO:0000313" key="2">
    <source>
        <dbReference type="EMBL" id="MBS2098572.1"/>
    </source>
</evidence>
<evidence type="ECO:0000313" key="3">
    <source>
        <dbReference type="Proteomes" id="UP000708576"/>
    </source>
</evidence>
<dbReference type="Pfam" id="PF01869">
    <property type="entry name" value="BcrAD_BadFG"/>
    <property type="match status" value="1"/>
</dbReference>
<feature type="domain" description="ATPase BadF/BadG/BcrA/BcrD type" evidence="1">
    <location>
        <begin position="450"/>
        <end position="706"/>
    </location>
</feature>
<dbReference type="InterPro" id="IPR002731">
    <property type="entry name" value="ATPase_BadF"/>
</dbReference>
<evidence type="ECO:0000259" key="1">
    <source>
        <dbReference type="Pfam" id="PF01869"/>
    </source>
</evidence>
<dbReference type="PANTHER" id="PTHR32329:SF2">
    <property type="entry name" value="BIFUNCTIONAL PROTEIN [INCLUDES 2-HYDROXYACYL-COA DEHYDRATASE (N-TER) AND ITS ACTIVATOR DOMAIN (C_TERM)"/>
    <property type="match status" value="1"/>
</dbReference>
<dbReference type="SUPFAM" id="SSF53067">
    <property type="entry name" value="Actin-like ATPase domain"/>
    <property type="match status" value="1"/>
</dbReference>
<reference evidence="2 3" key="1">
    <citation type="journal article" date="2015" name="Int. J. Syst. Evol. Microbiol.">
        <title>Carboxylicivirga linearis sp. nov., isolated from a sea cucumber culture pond.</title>
        <authorList>
            <person name="Wang F.Q."/>
            <person name="Zhou Y.X."/>
            <person name="Lin X.Z."/>
            <person name="Chen G.J."/>
            <person name="Du Z.J."/>
        </authorList>
    </citation>
    <scope>NUCLEOTIDE SEQUENCE [LARGE SCALE GENOMIC DNA]</scope>
    <source>
        <strain evidence="2 3">FB218</strain>
    </source>
</reference>
<dbReference type="RefSeq" id="WP_212215806.1">
    <property type="nucleotide sequence ID" value="NZ_JAGUCO010000005.1"/>
</dbReference>
<protein>
    <submittedName>
        <fullName evidence="2">2-hydroxyacyl-CoA dehydratase</fullName>
    </submittedName>
</protein>
<dbReference type="InterPro" id="IPR010327">
    <property type="entry name" value="FldB/FldC_alpha/beta"/>
</dbReference>
<organism evidence="2 3">
    <name type="scientific">Carboxylicivirga linearis</name>
    <dbReference type="NCBI Taxonomy" id="1628157"/>
    <lineage>
        <taxon>Bacteria</taxon>
        <taxon>Pseudomonadati</taxon>
        <taxon>Bacteroidota</taxon>
        <taxon>Bacteroidia</taxon>
        <taxon>Marinilabiliales</taxon>
        <taxon>Marinilabiliaceae</taxon>
        <taxon>Carboxylicivirga</taxon>
    </lineage>
</organism>
<dbReference type="EMBL" id="JAGUCO010000005">
    <property type="protein sequence ID" value="MBS2098572.1"/>
    <property type="molecule type" value="Genomic_DNA"/>
</dbReference>
<sequence>MKKKMNEEKSYLRSKSFEAFRSFYKDSAQSGETLSSASPIKLRSTRSLITRRTTLLRESFKPEVNVMATSLLVPSELSWALNCVPLNLEMFSSLLASHSKIIDLSNKGSLTAPRCSFINSVKGALVENLIPKPDILVSSSAYCEGVSYVFEDFRQEFGSEHFHIDLPVYADKESVPELASQLKVLFLKMADSLGLTHAEALSNFRNVMYNSTVARKEFLDLWQFRHENGPIDIGLEPLHWHMQFLPMWGDEKAAGICKRLKEEFIEYAGHYVPDEEAVPIGFFGLIPYGRTEMWSILKENKAYMAFEGVNFLGDYVLPDIEQFDKLTIDDLFQNLAQNLINVPMRGGNIIEKSNFFMKEAHQMGAKGMMIISHEHCQLLAPRLHELENEATKNNLKVVSLGGDCILGMPKGPTNFRLRTFLSSITNVKIKEPDFAGLKPVNQDQIAGYRLGVDFGSGFSKYMLLDEKLDVKSSGVISSGIDYPGLLHDITRKLAIDGPVRLGVAGIGSDNPIFKDLVHSQTTEINALIGSCRQLFKQRDNLLVIDIGTQDVKILNFNNMDEAPWINTNKSCGAGTGMVLVQILERWRQTMPDVTFDTLDKWAMEATESEVINTTCGIFAVTNVVSALVQASEERRKSILRGLYDYVATQAIKLLPSHLQRGYEVYLTGGVASHETLKEVFRQRGFTLINPEMDIHPQFLVAFGTALSVPNY</sequence>